<dbReference type="Proteomes" id="UP001556040">
    <property type="component" value="Unassembled WGS sequence"/>
</dbReference>
<dbReference type="RefSeq" id="WP_367777877.1">
    <property type="nucleotide sequence ID" value="NZ_JBFMIA010000001.1"/>
</dbReference>
<gene>
    <name evidence="2" type="ORF">AB1471_02030</name>
</gene>
<comment type="caution">
    <text evidence="2">The sequence shown here is derived from an EMBL/GenBank/DDBJ whole genome shotgun (WGS) entry which is preliminary data.</text>
</comment>
<feature type="region of interest" description="Disordered" evidence="1">
    <location>
        <begin position="1"/>
        <end position="25"/>
    </location>
</feature>
<evidence type="ECO:0000313" key="3">
    <source>
        <dbReference type="Proteomes" id="UP001556040"/>
    </source>
</evidence>
<evidence type="ECO:0000256" key="1">
    <source>
        <dbReference type="SAM" id="MobiDB-lite"/>
    </source>
</evidence>
<dbReference type="EMBL" id="JBFMIA010000001">
    <property type="protein sequence ID" value="MEW9500575.1"/>
    <property type="molecule type" value="Genomic_DNA"/>
</dbReference>
<feature type="compositionally biased region" description="Basic and acidic residues" evidence="1">
    <location>
        <begin position="9"/>
        <end position="23"/>
    </location>
</feature>
<name>A0ABV3PZT0_9BACL</name>
<keyword evidence="3" id="KW-1185">Reference proteome</keyword>
<organism evidence="2 3">
    <name type="scientific">Jeotgalibacillus marinus</name>
    <dbReference type="NCBI Taxonomy" id="86667"/>
    <lineage>
        <taxon>Bacteria</taxon>
        <taxon>Bacillati</taxon>
        <taxon>Bacillota</taxon>
        <taxon>Bacilli</taxon>
        <taxon>Bacillales</taxon>
        <taxon>Caryophanaceae</taxon>
        <taxon>Jeotgalibacillus</taxon>
    </lineage>
</organism>
<evidence type="ECO:0000313" key="2">
    <source>
        <dbReference type="EMBL" id="MEW9500575.1"/>
    </source>
</evidence>
<sequence>MEQSPTNQPKKDLSSSKKDEPKNKAVIHFPKSKKATLSSVKRGMMKGPGVFKKMKPILLAVLISIIFARVVMSVFDTEVPEQSALVGQSEPGGQEVGNTVAATKIPALSMWVVQAGVFKEVASAEMSYRDLAAKMPTIQTLHEGMFAIWVGVTSNEAAAKAIATQNSTEETPLYVKQVTRPPVDMELAEKDATWIKEVNDFVLAQWETSEPLAVPEELITNPPHNEKLNSTFTSLETLQKAGVQPGVERDTAFLLVVEGIWELSQN</sequence>
<accession>A0ABV3PZT0</accession>
<reference evidence="2 3" key="1">
    <citation type="journal article" date="1979" name="Int. J. Syst. Evol. Microbiol.">
        <title>Bacillus globisporus subsp. marinus subsp. nov.</title>
        <authorList>
            <person name="Liu H."/>
        </authorList>
    </citation>
    <scope>NUCLEOTIDE SEQUENCE [LARGE SCALE GENOMIC DNA]</scope>
    <source>
        <strain evidence="2 3">DSM 1297</strain>
    </source>
</reference>
<evidence type="ECO:0008006" key="4">
    <source>
        <dbReference type="Google" id="ProtNLM"/>
    </source>
</evidence>
<protein>
    <recommendedName>
        <fullName evidence="4">SPOR domain-containing protein</fullName>
    </recommendedName>
</protein>
<proteinExistence type="predicted"/>